<name>A0A2T9K413_9CAUL</name>
<dbReference type="Proteomes" id="UP000245073">
    <property type="component" value="Unassembled WGS sequence"/>
</dbReference>
<dbReference type="AlphaFoldDB" id="A0A2T9K413"/>
<dbReference type="InterPro" id="IPR025359">
    <property type="entry name" value="SduA_C"/>
</dbReference>
<dbReference type="Pfam" id="PF14082">
    <property type="entry name" value="SduA_C"/>
    <property type="match status" value="1"/>
</dbReference>
<comment type="caution">
    <text evidence="2">The sequence shown here is derived from an EMBL/GenBank/DDBJ whole genome shotgun (WGS) entry which is preliminary data.</text>
</comment>
<sequence>MEDDRNVQTLTIQKFTPASGPHDKVHFSFQNREIDALLEFMAGVKTIDFGGDGKGKLSRDAVRTVVLDAAQAHQIFSTNQDLFVALAEREDLQRDLVAIGYRRRQLDRFERMLNDPQAFAAEQAQYGKTPEATWQAFFEENTWIFGYGLTYQFLSGLDERRLEQTVRGADLSGSGKRIDALMKTRGIISSLCFVEIKRHDADLLDEAKPYRSGAWAVSRELSGGVAQVQTTVADTLDRLSRAITVSDTDGDPTGELLFNVHPKSFLIIGQLSEFQTEHGINQTKFRSFEMFRREMRSPEILTFDELLNRARFIVDHPVQPVPADSRGHE</sequence>
<evidence type="ECO:0000313" key="2">
    <source>
        <dbReference type="EMBL" id="PVM90710.1"/>
    </source>
</evidence>
<evidence type="ECO:0000259" key="1">
    <source>
        <dbReference type="Pfam" id="PF14082"/>
    </source>
</evidence>
<accession>A0A2T9K413</accession>
<protein>
    <submittedName>
        <fullName evidence="2">DUF4263 domain-containing protein</fullName>
    </submittedName>
</protein>
<feature type="domain" description="Shedu protein SduA C-terminal" evidence="1">
    <location>
        <begin position="129"/>
        <end position="307"/>
    </location>
</feature>
<organism evidence="2 3">
    <name type="scientific">Caulobacter endophyticus</name>
    <dbReference type="NCBI Taxonomy" id="2172652"/>
    <lineage>
        <taxon>Bacteria</taxon>
        <taxon>Pseudomonadati</taxon>
        <taxon>Pseudomonadota</taxon>
        <taxon>Alphaproteobacteria</taxon>
        <taxon>Caulobacterales</taxon>
        <taxon>Caulobacteraceae</taxon>
        <taxon>Caulobacter</taxon>
    </lineage>
</organism>
<evidence type="ECO:0000313" key="3">
    <source>
        <dbReference type="Proteomes" id="UP000245073"/>
    </source>
</evidence>
<keyword evidence="3" id="KW-1185">Reference proteome</keyword>
<gene>
    <name evidence="2" type="ORF">DDF67_09805</name>
</gene>
<dbReference type="EMBL" id="QDKQ01000034">
    <property type="protein sequence ID" value="PVM90710.1"/>
    <property type="molecule type" value="Genomic_DNA"/>
</dbReference>
<proteinExistence type="predicted"/>
<reference evidence="2 3" key="1">
    <citation type="submission" date="2018-04" db="EMBL/GenBank/DDBJ databases">
        <title>The genome sequence of Caulobacter sp. 744.</title>
        <authorList>
            <person name="Gao J."/>
            <person name="Sun J."/>
        </authorList>
    </citation>
    <scope>NUCLEOTIDE SEQUENCE [LARGE SCALE GENOMIC DNA]</scope>
    <source>
        <strain evidence="2 3">774</strain>
    </source>
</reference>